<dbReference type="EMBL" id="CM055741">
    <property type="protein sequence ID" value="KAJ8001479.1"/>
    <property type="molecule type" value="Genomic_DNA"/>
</dbReference>
<proteinExistence type="predicted"/>
<evidence type="ECO:0000313" key="2">
    <source>
        <dbReference type="Proteomes" id="UP001157502"/>
    </source>
</evidence>
<comment type="caution">
    <text evidence="1">The sequence shown here is derived from an EMBL/GenBank/DDBJ whole genome shotgun (WGS) entry which is preliminary data.</text>
</comment>
<evidence type="ECO:0000313" key="1">
    <source>
        <dbReference type="EMBL" id="KAJ8001479.1"/>
    </source>
</evidence>
<accession>A0ACC2GCV7</accession>
<name>A0ACC2GCV7_DALPE</name>
<protein>
    <submittedName>
        <fullName evidence="1">Uncharacterized protein</fullName>
    </submittedName>
</protein>
<keyword evidence="2" id="KW-1185">Reference proteome</keyword>
<sequence>MRKLQSVSLIVLYAAVCVMAFESTIRRKEGETVCIQCPHDSGWQNYEKIFIKGFSQNDAFVMKTIEDQRSVQTGDGKYYLYDDRERSIFTVTISKVTPQDADTYMCLIKAMLSGFLSDSVTLVHLIVDPAPPPPSPPSRPPSSPSRPLLSTTQPSTDSSNSITGTPVVIMVCVCLAVLMLGLILLLIYKWRKHRKSSGPVNHPVSSTEDSAYYNLTVVTQDSAYQTLNTTHQDSTYQTRNA</sequence>
<gene>
    <name evidence="1" type="ORF">DPEC_G00169920</name>
</gene>
<dbReference type="Proteomes" id="UP001157502">
    <property type="component" value="Chromosome 14"/>
</dbReference>
<organism evidence="1 2">
    <name type="scientific">Dallia pectoralis</name>
    <name type="common">Alaska blackfish</name>
    <dbReference type="NCBI Taxonomy" id="75939"/>
    <lineage>
        <taxon>Eukaryota</taxon>
        <taxon>Metazoa</taxon>
        <taxon>Chordata</taxon>
        <taxon>Craniata</taxon>
        <taxon>Vertebrata</taxon>
        <taxon>Euteleostomi</taxon>
        <taxon>Actinopterygii</taxon>
        <taxon>Neopterygii</taxon>
        <taxon>Teleostei</taxon>
        <taxon>Protacanthopterygii</taxon>
        <taxon>Esociformes</taxon>
        <taxon>Umbridae</taxon>
        <taxon>Dallia</taxon>
    </lineage>
</organism>
<reference evidence="1" key="1">
    <citation type="submission" date="2021-05" db="EMBL/GenBank/DDBJ databases">
        <authorList>
            <person name="Pan Q."/>
            <person name="Jouanno E."/>
            <person name="Zahm M."/>
            <person name="Klopp C."/>
            <person name="Cabau C."/>
            <person name="Louis A."/>
            <person name="Berthelot C."/>
            <person name="Parey E."/>
            <person name="Roest Crollius H."/>
            <person name="Montfort J."/>
            <person name="Robinson-Rechavi M."/>
            <person name="Bouchez O."/>
            <person name="Lampietro C."/>
            <person name="Lopez Roques C."/>
            <person name="Donnadieu C."/>
            <person name="Postlethwait J."/>
            <person name="Bobe J."/>
            <person name="Dillon D."/>
            <person name="Chandos A."/>
            <person name="von Hippel F."/>
            <person name="Guiguen Y."/>
        </authorList>
    </citation>
    <scope>NUCLEOTIDE SEQUENCE</scope>
    <source>
        <strain evidence="1">YG-Jan2019</strain>
    </source>
</reference>